<dbReference type="InterPro" id="IPR008816">
    <property type="entry name" value="Gly_zipper_2TM_dom"/>
</dbReference>
<feature type="chain" id="PRO_5047055986" description="17 kDa surface antigen" evidence="5">
    <location>
        <begin position="25"/>
        <end position="99"/>
    </location>
</feature>
<evidence type="ECO:0000313" key="8">
    <source>
        <dbReference type="Proteomes" id="UP001165343"/>
    </source>
</evidence>
<evidence type="ECO:0000256" key="3">
    <source>
        <dbReference type="ARBA" id="ARBA00015281"/>
    </source>
</evidence>
<dbReference type="Proteomes" id="UP001165343">
    <property type="component" value="Unassembled WGS sequence"/>
</dbReference>
<accession>A0ABT0RC80</accession>
<evidence type="ECO:0000259" key="6">
    <source>
        <dbReference type="Pfam" id="PF05433"/>
    </source>
</evidence>
<dbReference type="EMBL" id="JAMGBC010000001">
    <property type="protein sequence ID" value="MCL6677865.1"/>
    <property type="molecule type" value="Genomic_DNA"/>
</dbReference>
<dbReference type="RefSeq" id="WP_249866852.1">
    <property type="nucleotide sequence ID" value="NZ_JAMGBC010000001.1"/>
</dbReference>
<comment type="similarity">
    <text evidence="2">Belongs to the rickettsiale 17 kDa surface antigen family.</text>
</comment>
<keyword evidence="5" id="KW-0732">Signal</keyword>
<proteinExistence type="inferred from homology"/>
<evidence type="ECO:0000256" key="1">
    <source>
        <dbReference type="ARBA" id="ARBA00004459"/>
    </source>
</evidence>
<reference evidence="7" key="1">
    <citation type="submission" date="2022-05" db="EMBL/GenBank/DDBJ databases">
        <authorList>
            <person name="Jo J.-H."/>
            <person name="Im W.-T."/>
        </authorList>
    </citation>
    <scope>NUCLEOTIDE SEQUENCE</scope>
    <source>
        <strain evidence="7">RG327</strain>
    </source>
</reference>
<keyword evidence="8" id="KW-1185">Reference proteome</keyword>
<comment type="subcellular location">
    <subcellularLocation>
        <location evidence="1">Cell outer membrane</location>
        <topology evidence="1">Lipid-anchor</topology>
    </subcellularLocation>
</comment>
<feature type="signal peptide" evidence="5">
    <location>
        <begin position="1"/>
        <end position="24"/>
    </location>
</feature>
<evidence type="ECO:0000313" key="7">
    <source>
        <dbReference type="EMBL" id="MCL6677865.1"/>
    </source>
</evidence>
<feature type="domain" description="Glycine zipper 2TM" evidence="6">
    <location>
        <begin position="52"/>
        <end position="91"/>
    </location>
</feature>
<evidence type="ECO:0000256" key="4">
    <source>
        <dbReference type="ARBA" id="ARBA00023288"/>
    </source>
</evidence>
<gene>
    <name evidence="7" type="ORF">LZ519_00805</name>
</gene>
<evidence type="ECO:0000256" key="2">
    <source>
        <dbReference type="ARBA" id="ARBA00008681"/>
    </source>
</evidence>
<organism evidence="7 8">
    <name type="scientific">Sphingomonas anseongensis</name>
    <dbReference type="NCBI Taxonomy" id="2908207"/>
    <lineage>
        <taxon>Bacteria</taxon>
        <taxon>Pseudomonadati</taxon>
        <taxon>Pseudomonadota</taxon>
        <taxon>Alphaproteobacteria</taxon>
        <taxon>Sphingomonadales</taxon>
        <taxon>Sphingomonadaceae</taxon>
        <taxon>Sphingomonas</taxon>
    </lineage>
</organism>
<sequence>MKKLMMGAAALALAIPAVPQPAQAHRSNAYHGKVWRDSHGRLRCKRPNGTTGLIIGAAGGALVGRAVDTHGERATGTIIGAAAGALIGRSVERSRVRCR</sequence>
<evidence type="ECO:0000256" key="5">
    <source>
        <dbReference type="SAM" id="SignalP"/>
    </source>
</evidence>
<protein>
    <recommendedName>
        <fullName evidence="3">17 kDa surface antigen</fullName>
    </recommendedName>
</protein>
<name>A0ABT0RC80_9SPHN</name>
<keyword evidence="4" id="KW-0449">Lipoprotein</keyword>
<comment type="caution">
    <text evidence="7">The sequence shown here is derived from an EMBL/GenBank/DDBJ whole genome shotgun (WGS) entry which is preliminary data.</text>
</comment>
<dbReference type="Pfam" id="PF05433">
    <property type="entry name" value="Rick_17kDa_Anti"/>
    <property type="match status" value="1"/>
</dbReference>